<accession>A0A5D5AMY0</accession>
<protein>
    <submittedName>
        <fullName evidence="3">P-loop NTPase</fullName>
    </submittedName>
</protein>
<dbReference type="EMBL" id="VTAW01000003">
    <property type="protein sequence ID" value="TYT63218.1"/>
    <property type="molecule type" value="Genomic_DNA"/>
</dbReference>
<dbReference type="GO" id="GO:0051782">
    <property type="term" value="P:negative regulation of cell division"/>
    <property type="evidence" value="ECO:0007669"/>
    <property type="project" value="TreeGrafter"/>
</dbReference>
<dbReference type="GO" id="GO:0009898">
    <property type="term" value="C:cytoplasmic side of plasma membrane"/>
    <property type="evidence" value="ECO:0007669"/>
    <property type="project" value="TreeGrafter"/>
</dbReference>
<dbReference type="AlphaFoldDB" id="A0A5D5AMY0"/>
<dbReference type="RefSeq" id="WP_149080194.1">
    <property type="nucleotide sequence ID" value="NZ_VTAW01000003.1"/>
</dbReference>
<dbReference type="Gene3D" id="3.40.50.300">
    <property type="entry name" value="P-loop containing nucleotide triphosphate hydrolases"/>
    <property type="match status" value="1"/>
</dbReference>
<evidence type="ECO:0000256" key="2">
    <source>
        <dbReference type="ARBA" id="ARBA00022840"/>
    </source>
</evidence>
<dbReference type="InterPro" id="IPR027417">
    <property type="entry name" value="P-loop_NTPase"/>
</dbReference>
<evidence type="ECO:0000313" key="3">
    <source>
        <dbReference type="EMBL" id="TYT63218.1"/>
    </source>
</evidence>
<dbReference type="GO" id="GO:0005829">
    <property type="term" value="C:cytosol"/>
    <property type="evidence" value="ECO:0007669"/>
    <property type="project" value="TreeGrafter"/>
</dbReference>
<gene>
    <name evidence="3" type="ORF">FYC77_03860</name>
</gene>
<name>A0A5D5AMY0_9EURY</name>
<proteinExistence type="predicted"/>
<dbReference type="GO" id="GO:0016887">
    <property type="term" value="F:ATP hydrolysis activity"/>
    <property type="evidence" value="ECO:0007669"/>
    <property type="project" value="TreeGrafter"/>
</dbReference>
<evidence type="ECO:0000256" key="1">
    <source>
        <dbReference type="ARBA" id="ARBA00022741"/>
    </source>
</evidence>
<dbReference type="InterPro" id="IPR033756">
    <property type="entry name" value="YlxH/NBP35"/>
</dbReference>
<evidence type="ECO:0000313" key="4">
    <source>
        <dbReference type="Proteomes" id="UP000324104"/>
    </source>
</evidence>
<comment type="caution">
    <text evidence="3">The sequence shown here is derived from an EMBL/GenBank/DDBJ whole genome shotgun (WGS) entry which is preliminary data.</text>
</comment>
<sequence>MIVAVAGGKGGVGKSTVALNLARELEGVAVDADLSTADLPQGDGPGLHEVLAGRVDPIDAVEPVGSTRVLSCGRTLAGARAADVSELIPAVRRLERESDHVVVDCPAGLARDVGTVLHCADLTVLVTTPDRSALTDAFRTRELALDLETPVAAVVLNRSSAESERITDRVEATFQAPVTVLAERSSIEDARRVGKPVRDVRPKATVLEAFERVARTIERCDRSGIGVGRR</sequence>
<dbReference type="Pfam" id="PF10609">
    <property type="entry name" value="ParA"/>
    <property type="match status" value="1"/>
</dbReference>
<dbReference type="PANTHER" id="PTHR43384:SF10">
    <property type="entry name" value="ATPASE INVOLVED IN CHROMOSOME PARTITIONING, PARA_MIND FAMILY"/>
    <property type="match status" value="1"/>
</dbReference>
<organism evidence="3 4">
    <name type="scientific">Natrialba swarupiae</name>
    <dbReference type="NCBI Taxonomy" id="2448032"/>
    <lineage>
        <taxon>Archaea</taxon>
        <taxon>Methanobacteriati</taxon>
        <taxon>Methanobacteriota</taxon>
        <taxon>Stenosarchaea group</taxon>
        <taxon>Halobacteria</taxon>
        <taxon>Halobacteriales</taxon>
        <taxon>Natrialbaceae</taxon>
        <taxon>Natrialba</taxon>
    </lineage>
</organism>
<dbReference type="PANTHER" id="PTHR43384">
    <property type="entry name" value="SEPTUM SITE-DETERMINING PROTEIN MIND HOMOLOG, CHLOROPLASTIC-RELATED"/>
    <property type="match status" value="1"/>
</dbReference>
<reference evidence="3 4" key="1">
    <citation type="submission" date="2019-08" db="EMBL/GenBank/DDBJ databases">
        <title>Archaea genome.</title>
        <authorList>
            <person name="Kajale S."/>
            <person name="Shouche Y."/>
            <person name="Deshpande N."/>
            <person name="Sharma A."/>
        </authorList>
    </citation>
    <scope>NUCLEOTIDE SEQUENCE [LARGE SCALE GENOMIC DNA]</scope>
    <source>
        <strain evidence="3 4">ESP3B_9</strain>
    </source>
</reference>
<keyword evidence="1" id="KW-0547">Nucleotide-binding</keyword>
<dbReference type="SUPFAM" id="SSF52540">
    <property type="entry name" value="P-loop containing nucleoside triphosphate hydrolases"/>
    <property type="match status" value="1"/>
</dbReference>
<dbReference type="Proteomes" id="UP000324104">
    <property type="component" value="Unassembled WGS sequence"/>
</dbReference>
<keyword evidence="2" id="KW-0067">ATP-binding</keyword>
<keyword evidence="4" id="KW-1185">Reference proteome</keyword>
<dbReference type="InterPro" id="IPR050625">
    <property type="entry name" value="ParA/MinD_ATPase"/>
</dbReference>
<dbReference type="GO" id="GO:0005524">
    <property type="term" value="F:ATP binding"/>
    <property type="evidence" value="ECO:0007669"/>
    <property type="project" value="UniProtKB-KW"/>
</dbReference>